<feature type="region of interest" description="Disordered" evidence="1">
    <location>
        <begin position="504"/>
        <end position="633"/>
    </location>
</feature>
<proteinExistence type="predicted"/>
<dbReference type="EMBL" id="CAXKWB010002779">
    <property type="protein sequence ID" value="CAL4067699.1"/>
    <property type="molecule type" value="Genomic_DNA"/>
</dbReference>
<feature type="compositionally biased region" description="Polar residues" evidence="1">
    <location>
        <begin position="504"/>
        <end position="515"/>
    </location>
</feature>
<dbReference type="AlphaFoldDB" id="A0AAV2Q1T2"/>
<feature type="compositionally biased region" description="Pro residues" evidence="1">
    <location>
        <begin position="163"/>
        <end position="205"/>
    </location>
</feature>
<feature type="compositionally biased region" description="Basic and acidic residues" evidence="1">
    <location>
        <begin position="348"/>
        <end position="358"/>
    </location>
</feature>
<feature type="region of interest" description="Disordered" evidence="1">
    <location>
        <begin position="1"/>
        <end position="117"/>
    </location>
</feature>
<accession>A0AAV2Q1T2</accession>
<gene>
    <name evidence="2" type="ORF">MNOR_LOCUS6659</name>
</gene>
<evidence type="ECO:0000313" key="3">
    <source>
        <dbReference type="Proteomes" id="UP001497623"/>
    </source>
</evidence>
<evidence type="ECO:0008006" key="4">
    <source>
        <dbReference type="Google" id="ProtNLM"/>
    </source>
</evidence>
<feature type="region of interest" description="Disordered" evidence="1">
    <location>
        <begin position="151"/>
        <end position="358"/>
    </location>
</feature>
<feature type="compositionally biased region" description="Polar residues" evidence="1">
    <location>
        <begin position="621"/>
        <end position="633"/>
    </location>
</feature>
<evidence type="ECO:0000256" key="1">
    <source>
        <dbReference type="SAM" id="MobiDB-lite"/>
    </source>
</evidence>
<name>A0AAV2Q1T2_MEGNR</name>
<sequence>MKIDYNHQRISSRPMYHSGPPPMPPMGPCPPYHHPIPPNSGMYPPLPRQPMQNPMPPQPMPPQQMPPQQMPPQQMPPRPMPPHLMPPQPLPPHSMAPQPMPQQSMPPHHPHMPPHMPPPLYPHMPPHPVHYMQPPGPLPVIQNHHTYQHMPLPPAQKPIMSLPAPPPVPPVLSAPLPPDAPPLPPLPPSELRLPPPPKEPPPPSPVKKTSIKHDTNSKSATVGLSHNHKKLSFDTHSPDAFTSTSIPTIPLTRDKTVSRSSTPMSEARHSSSPQMSVSSATTTQSLPSQSHYSSYPPMVPSTAQLNMSHPPHHPGVSGTQYYHPQPSSENTYDPDEAMFSPASSTDDSPIKEQTKHEDSLIDKYVREFSAKLPTKSAALLESEKSPSKKVSFAPDTKKESPMRIDLDSRLKMMFGGEKKSSTESNEDVQGRKKAPTKMPVHMADRGPHTIESVPVIQTASIDERPLSPPPSPFLSKEIYLYWHKETIRIRKASKHASVDFVNAGSSKAHTSYSNKSRSHESDKGFAVRANGQQGSMPPPPPPKNFLPTVPPPSYKKLSQDDNLQGHNLKADSSLKNSSTGHYHPYLRTNDRTDDSGKSVSKSSETISSVNNNSISNKKYSLHNNSTKLSSDSELELTCQNTKPNNKTEQIKPNDRIVENKNKVSVNAFDTKNVVVSESFLKAKTVGLVMSKILAELRQTIRQEIVKKLLDDNIMDTTESGIGS</sequence>
<dbReference type="Proteomes" id="UP001497623">
    <property type="component" value="Unassembled WGS sequence"/>
</dbReference>
<evidence type="ECO:0000313" key="2">
    <source>
        <dbReference type="EMBL" id="CAL4067699.1"/>
    </source>
</evidence>
<feature type="region of interest" description="Disordered" evidence="1">
    <location>
        <begin position="376"/>
        <end position="449"/>
    </location>
</feature>
<comment type="caution">
    <text evidence="2">The sequence shown here is derived from an EMBL/GenBank/DDBJ whole genome shotgun (WGS) entry which is preliminary data.</text>
</comment>
<feature type="compositionally biased region" description="Pro residues" evidence="1">
    <location>
        <begin position="536"/>
        <end position="553"/>
    </location>
</feature>
<organism evidence="2 3">
    <name type="scientific">Meganyctiphanes norvegica</name>
    <name type="common">Northern krill</name>
    <name type="synonym">Thysanopoda norvegica</name>
    <dbReference type="NCBI Taxonomy" id="48144"/>
    <lineage>
        <taxon>Eukaryota</taxon>
        <taxon>Metazoa</taxon>
        <taxon>Ecdysozoa</taxon>
        <taxon>Arthropoda</taxon>
        <taxon>Crustacea</taxon>
        <taxon>Multicrustacea</taxon>
        <taxon>Malacostraca</taxon>
        <taxon>Eumalacostraca</taxon>
        <taxon>Eucarida</taxon>
        <taxon>Euphausiacea</taxon>
        <taxon>Euphausiidae</taxon>
        <taxon>Meganyctiphanes</taxon>
    </lineage>
</organism>
<keyword evidence="3" id="KW-1185">Reference proteome</keyword>
<feature type="compositionally biased region" description="Polar residues" evidence="1">
    <location>
        <begin position="317"/>
        <end position="331"/>
    </location>
</feature>
<protein>
    <recommendedName>
        <fullName evidence="4">Pollen-specific leucine-rich repeat extensin-like protein 1</fullName>
    </recommendedName>
</protein>
<feature type="compositionally biased region" description="Basic and acidic residues" evidence="1">
    <location>
        <begin position="395"/>
        <end position="421"/>
    </location>
</feature>
<feature type="compositionally biased region" description="Low complexity" evidence="1">
    <location>
        <begin position="597"/>
        <end position="618"/>
    </location>
</feature>
<reference evidence="2 3" key="1">
    <citation type="submission" date="2024-05" db="EMBL/GenBank/DDBJ databases">
        <authorList>
            <person name="Wallberg A."/>
        </authorList>
    </citation>
    <scope>NUCLEOTIDE SEQUENCE [LARGE SCALE GENOMIC DNA]</scope>
</reference>
<feature type="compositionally biased region" description="Pro residues" evidence="1">
    <location>
        <begin position="19"/>
        <end position="100"/>
    </location>
</feature>
<feature type="compositionally biased region" description="Polar residues" evidence="1">
    <location>
        <begin position="258"/>
        <end position="293"/>
    </location>
</feature>